<evidence type="ECO:0000313" key="1">
    <source>
        <dbReference type="EMBL" id="OCF22878.1"/>
    </source>
</evidence>
<organism evidence="1">
    <name type="scientific">Kwoniella bestiolae CBS 10118</name>
    <dbReference type="NCBI Taxonomy" id="1296100"/>
    <lineage>
        <taxon>Eukaryota</taxon>
        <taxon>Fungi</taxon>
        <taxon>Dikarya</taxon>
        <taxon>Basidiomycota</taxon>
        <taxon>Agaricomycotina</taxon>
        <taxon>Tremellomycetes</taxon>
        <taxon>Tremellales</taxon>
        <taxon>Cryptococcaceae</taxon>
        <taxon>Kwoniella</taxon>
    </lineage>
</organism>
<keyword evidence="3" id="KW-1185">Reference proteome</keyword>
<dbReference type="AlphaFoldDB" id="A0A1B9FVT7"/>
<evidence type="ECO:0000313" key="3">
    <source>
        <dbReference type="Proteomes" id="UP000092730"/>
    </source>
</evidence>
<sequence>MSTTTSDELLASAIAANEAYFRHVDEHGIVTPEMDARLMAINLRVREEECTDQDAVTRWKDQQSLLGCTSIWAKVVEDPERYQESFGDEYQEDYLKFLERSKSKVTTDDLSLTDSTSAEGN</sequence>
<reference evidence="2" key="4">
    <citation type="submission" date="2024-02" db="EMBL/GenBank/DDBJ databases">
        <title>Comparative genomics of Cryptococcus and Kwoniella reveals pathogenesis evolution and contrasting modes of karyotype evolution via chromosome fusion or intercentromeric recombination.</title>
        <authorList>
            <person name="Coelho M.A."/>
            <person name="David-Palma M."/>
            <person name="Shea T."/>
            <person name="Bowers K."/>
            <person name="McGinley-Smith S."/>
            <person name="Mohammad A.W."/>
            <person name="Gnirke A."/>
            <person name="Yurkov A.M."/>
            <person name="Nowrousian M."/>
            <person name="Sun S."/>
            <person name="Cuomo C.A."/>
            <person name="Heitman J."/>
        </authorList>
    </citation>
    <scope>NUCLEOTIDE SEQUENCE</scope>
    <source>
        <strain evidence="2">CBS 10118</strain>
    </source>
</reference>
<dbReference type="EMBL" id="CP144547">
    <property type="protein sequence ID" value="WVW86357.1"/>
    <property type="molecule type" value="Genomic_DNA"/>
</dbReference>
<dbReference type="GeneID" id="30211624"/>
<dbReference type="Proteomes" id="UP000092730">
    <property type="component" value="Chromosome 7"/>
</dbReference>
<dbReference type="RefSeq" id="XP_019043948.1">
    <property type="nucleotide sequence ID" value="XM_019193825.1"/>
</dbReference>
<protein>
    <submittedName>
        <fullName evidence="1">Uncharacterized protein</fullName>
    </submittedName>
</protein>
<reference evidence="1" key="1">
    <citation type="submission" date="2013-07" db="EMBL/GenBank/DDBJ databases">
        <title>The Genome Sequence of Cryptococcus bestiolae CBS10118.</title>
        <authorList>
            <consortium name="The Broad Institute Genome Sequencing Platform"/>
            <person name="Cuomo C."/>
            <person name="Litvintseva A."/>
            <person name="Chen Y."/>
            <person name="Heitman J."/>
            <person name="Sun S."/>
            <person name="Springer D."/>
            <person name="Dromer F."/>
            <person name="Young S.K."/>
            <person name="Zeng Q."/>
            <person name="Gargeya S."/>
            <person name="Fitzgerald M."/>
            <person name="Abouelleil A."/>
            <person name="Alvarado L."/>
            <person name="Berlin A.M."/>
            <person name="Chapman S.B."/>
            <person name="Dewar J."/>
            <person name="Goldberg J."/>
            <person name="Griggs A."/>
            <person name="Gujja S."/>
            <person name="Hansen M."/>
            <person name="Howarth C."/>
            <person name="Imamovic A."/>
            <person name="Larimer J."/>
            <person name="McCowan C."/>
            <person name="Murphy C."/>
            <person name="Pearson M."/>
            <person name="Priest M."/>
            <person name="Roberts A."/>
            <person name="Saif S."/>
            <person name="Shea T."/>
            <person name="Sykes S."/>
            <person name="Wortman J."/>
            <person name="Nusbaum C."/>
            <person name="Birren B."/>
        </authorList>
    </citation>
    <scope>NUCLEOTIDE SEQUENCE [LARGE SCALE GENOMIC DNA]</scope>
    <source>
        <strain evidence="1">CBS 10118</strain>
    </source>
</reference>
<reference evidence="2" key="2">
    <citation type="submission" date="2013-07" db="EMBL/GenBank/DDBJ databases">
        <authorList>
            <consortium name="The Broad Institute Genome Sequencing Platform"/>
            <person name="Cuomo C."/>
            <person name="Litvintseva A."/>
            <person name="Chen Y."/>
            <person name="Heitman J."/>
            <person name="Sun S."/>
            <person name="Springer D."/>
            <person name="Dromer F."/>
            <person name="Young S.K."/>
            <person name="Zeng Q."/>
            <person name="Gargeya S."/>
            <person name="Fitzgerald M."/>
            <person name="Abouelleil A."/>
            <person name="Alvarado L."/>
            <person name="Berlin A.M."/>
            <person name="Chapman S.B."/>
            <person name="Dewar J."/>
            <person name="Goldberg J."/>
            <person name="Griggs A."/>
            <person name="Gujja S."/>
            <person name="Hansen M."/>
            <person name="Howarth C."/>
            <person name="Imamovic A."/>
            <person name="Larimer J."/>
            <person name="McCowan C."/>
            <person name="Murphy C."/>
            <person name="Pearson M."/>
            <person name="Priest M."/>
            <person name="Roberts A."/>
            <person name="Saif S."/>
            <person name="Shea T."/>
            <person name="Sykes S."/>
            <person name="Wortman J."/>
            <person name="Nusbaum C."/>
            <person name="Birren B."/>
        </authorList>
    </citation>
    <scope>NUCLEOTIDE SEQUENCE</scope>
    <source>
        <strain evidence="2">CBS 10118</strain>
    </source>
</reference>
<gene>
    <name evidence="1" type="ORF">I302_07225</name>
    <name evidence="2" type="ORF">I302_108401</name>
</gene>
<accession>A0A1B9FVT7</accession>
<name>A0A1B9FVT7_9TREE</name>
<dbReference type="EMBL" id="KI894024">
    <property type="protein sequence ID" value="OCF22878.1"/>
    <property type="molecule type" value="Genomic_DNA"/>
</dbReference>
<dbReference type="VEuPathDB" id="FungiDB:I302_07225"/>
<dbReference type="KEGG" id="kbi:30211624"/>
<reference evidence="1" key="3">
    <citation type="submission" date="2014-01" db="EMBL/GenBank/DDBJ databases">
        <title>Evolution of pathogenesis and genome organization in the Tremellales.</title>
        <authorList>
            <person name="Cuomo C."/>
            <person name="Litvintseva A."/>
            <person name="Heitman J."/>
            <person name="Chen Y."/>
            <person name="Sun S."/>
            <person name="Springer D."/>
            <person name="Dromer F."/>
            <person name="Young S."/>
            <person name="Zeng Q."/>
            <person name="Chapman S."/>
            <person name="Gujja S."/>
            <person name="Saif S."/>
            <person name="Birren B."/>
        </authorList>
    </citation>
    <scope>NUCLEOTIDE SEQUENCE</scope>
    <source>
        <strain evidence="1">CBS 10118</strain>
    </source>
</reference>
<evidence type="ECO:0000313" key="2">
    <source>
        <dbReference type="EMBL" id="WVW86357.1"/>
    </source>
</evidence>
<proteinExistence type="predicted"/>